<organism evidence="2">
    <name type="scientific">Candidatus Heimdallarchaeum aukensis</name>
    <dbReference type="NCBI Taxonomy" id="2876573"/>
    <lineage>
        <taxon>Archaea</taxon>
        <taxon>Promethearchaeati</taxon>
        <taxon>Candidatus Heimdallarchaeota</taxon>
        <taxon>Candidatus Heimdallarchaeia (ex Rinke et al. 2021) (nom. nud.)</taxon>
        <taxon>Candidatus Heimdallarchaeales</taxon>
        <taxon>Candidatus Heimdallarchaeaceae</taxon>
        <taxon>Candidatus Heimdallarchaeum</taxon>
    </lineage>
</organism>
<keyword evidence="1" id="KW-0472">Membrane</keyword>
<dbReference type="AlphaFoldDB" id="A0A9Y1BKD4"/>
<feature type="transmembrane region" description="Helical" evidence="1">
    <location>
        <begin position="48"/>
        <end position="70"/>
    </location>
</feature>
<evidence type="ECO:0000313" key="2">
    <source>
        <dbReference type="EMBL" id="UJG40340.1"/>
    </source>
</evidence>
<name>A0A9Y1BKD4_9ARCH</name>
<feature type="transmembrane region" description="Helical" evidence="1">
    <location>
        <begin position="21"/>
        <end position="42"/>
    </location>
</feature>
<keyword evidence="1" id="KW-0812">Transmembrane</keyword>
<gene>
    <name evidence="2" type="ORF">K9W45_10920</name>
</gene>
<dbReference type="EMBL" id="CP084166">
    <property type="protein sequence ID" value="UJG40340.1"/>
    <property type="molecule type" value="Genomic_DNA"/>
</dbReference>
<proteinExistence type="predicted"/>
<reference evidence="2" key="1">
    <citation type="journal article" date="2022" name="Nat. Microbiol.">
        <title>Unique mobile elements and scalable gene flow at the prokaryote-eukaryote boundary revealed by circularized Asgard archaea genomes.</title>
        <authorList>
            <person name="Wu F."/>
            <person name="Speth D.R."/>
            <person name="Philosof A."/>
            <person name="Cremiere A."/>
            <person name="Narayanan A."/>
            <person name="Barco R.A."/>
            <person name="Connon S.A."/>
            <person name="Amend J.P."/>
            <person name="Antoshechkin I.A."/>
            <person name="Orphan V.J."/>
        </authorList>
    </citation>
    <scope>NUCLEOTIDE SEQUENCE</scope>
    <source>
        <strain evidence="2">PM71</strain>
    </source>
</reference>
<protein>
    <submittedName>
        <fullName evidence="2">Uncharacterized protein</fullName>
    </submittedName>
</protein>
<evidence type="ECO:0000256" key="1">
    <source>
        <dbReference type="SAM" id="Phobius"/>
    </source>
</evidence>
<dbReference type="Proteomes" id="UP001201020">
    <property type="component" value="Chromosome"/>
</dbReference>
<keyword evidence="1" id="KW-1133">Transmembrane helix</keyword>
<sequence>MAKKEDEALIKVQAKRFGWKDFILNLVSTFIMIGAFVATVVYFKSANIGDWVIAIVVIIIPSIIFINRLFKEISYPRDFIKITKDKHLVYRSTPMLVTGFRIRKNNLPLVEIRRYGMSRIPRKLSLDLRKHKNKGMLLIYTREGKEFFLGEYIEDRKLAEICQAISNIYPKAKLVGDKTYLKNVKVNEKKLKKTKIEQQDDEPEGVIFRNR</sequence>
<accession>A0A9Y1BKD4</accession>